<organism evidence="2 3">
    <name type="scientific">Rhodococcus globerulus</name>
    <dbReference type="NCBI Taxonomy" id="33008"/>
    <lineage>
        <taxon>Bacteria</taxon>
        <taxon>Bacillati</taxon>
        <taxon>Actinomycetota</taxon>
        <taxon>Actinomycetes</taxon>
        <taxon>Mycobacteriales</taxon>
        <taxon>Nocardiaceae</taxon>
        <taxon>Rhodococcus</taxon>
    </lineage>
</organism>
<proteinExistence type="predicted"/>
<evidence type="ECO:0000256" key="1">
    <source>
        <dbReference type="SAM" id="SignalP"/>
    </source>
</evidence>
<comment type="caution">
    <text evidence="2">The sequence shown here is derived from an EMBL/GenBank/DDBJ whole genome shotgun (WGS) entry which is preliminary data.</text>
</comment>
<accession>A0ABU4BTI7</accession>
<keyword evidence="1" id="KW-0732">Signal</keyword>
<dbReference type="PROSITE" id="PS51257">
    <property type="entry name" value="PROKAR_LIPOPROTEIN"/>
    <property type="match status" value="1"/>
</dbReference>
<sequence length="189" mass="19825">MPTRCVAAIFGVLIALAGCANEADVEGEAMVRGVSVNRNLTESLARQSVIRYLTDTLAQTPSDAALSRQHPQAPSGLFGNGTVLPCIDDDTVGNRPLNVIVKYWVVGIPPGKSAEYFDTIVRVWQDFGWKKLAAEGGLKSATASTSDGYAFDLSANTNGDLIVSASSPCFPAGALGGEPFPLGIVNPNR</sequence>
<protein>
    <recommendedName>
        <fullName evidence="4">Lipoprotein</fullName>
    </recommendedName>
</protein>
<dbReference type="EMBL" id="JAWLKB010000005">
    <property type="protein sequence ID" value="MDV6267537.1"/>
    <property type="molecule type" value="Genomic_DNA"/>
</dbReference>
<evidence type="ECO:0008006" key="4">
    <source>
        <dbReference type="Google" id="ProtNLM"/>
    </source>
</evidence>
<evidence type="ECO:0000313" key="3">
    <source>
        <dbReference type="Proteomes" id="UP001185927"/>
    </source>
</evidence>
<gene>
    <name evidence="2" type="ORF">R3Q16_13050</name>
</gene>
<dbReference type="RefSeq" id="WP_317541772.1">
    <property type="nucleotide sequence ID" value="NZ_JAWLKB010000005.1"/>
</dbReference>
<reference evidence="2 3" key="1">
    <citation type="submission" date="2023-10" db="EMBL/GenBank/DDBJ databases">
        <title>Development of a sustainable strategy for remediation of hydrocarbon-contaminated territories based on the waste exchange concept.</title>
        <authorList>
            <person name="Krivoruchko A."/>
        </authorList>
    </citation>
    <scope>NUCLEOTIDE SEQUENCE [LARGE SCALE GENOMIC DNA]</scope>
    <source>
        <strain evidence="2 3">IEGM 1203</strain>
    </source>
</reference>
<feature type="chain" id="PRO_5045371981" description="Lipoprotein" evidence="1">
    <location>
        <begin position="23"/>
        <end position="189"/>
    </location>
</feature>
<evidence type="ECO:0000313" key="2">
    <source>
        <dbReference type="EMBL" id="MDV6267537.1"/>
    </source>
</evidence>
<dbReference type="Proteomes" id="UP001185927">
    <property type="component" value="Unassembled WGS sequence"/>
</dbReference>
<keyword evidence="3" id="KW-1185">Reference proteome</keyword>
<name>A0ABU4BTI7_RHOGO</name>
<feature type="signal peptide" evidence="1">
    <location>
        <begin position="1"/>
        <end position="22"/>
    </location>
</feature>